<feature type="domain" description="C2H2-type" evidence="10">
    <location>
        <begin position="146"/>
        <end position="175"/>
    </location>
</feature>
<dbReference type="PRINTS" id="PR00838">
    <property type="entry name" value="V5ALLERGEN"/>
</dbReference>
<dbReference type="OrthoDB" id="7685423at2759"/>
<feature type="compositionally biased region" description="Low complexity" evidence="9">
    <location>
        <begin position="19"/>
        <end position="46"/>
    </location>
</feature>
<dbReference type="InterPro" id="IPR018244">
    <property type="entry name" value="Allrgn_V5/Tpx1_CS"/>
</dbReference>
<dbReference type="GO" id="GO:0005576">
    <property type="term" value="C:extracellular region"/>
    <property type="evidence" value="ECO:0007669"/>
    <property type="project" value="UniProtKB-SubCell"/>
</dbReference>
<dbReference type="InterPro" id="IPR036236">
    <property type="entry name" value="Znf_C2H2_sf"/>
</dbReference>
<dbReference type="InterPro" id="IPR014044">
    <property type="entry name" value="CAP_dom"/>
</dbReference>
<feature type="region of interest" description="Disordered" evidence="9">
    <location>
        <begin position="653"/>
        <end position="683"/>
    </location>
</feature>
<name>A0A232FE23_9HYME</name>
<keyword evidence="6" id="KW-0862">Zinc</keyword>
<dbReference type="SUPFAM" id="SSF57667">
    <property type="entry name" value="beta-beta-alpha zinc fingers"/>
    <property type="match status" value="2"/>
</dbReference>
<comment type="subcellular location">
    <subcellularLocation>
        <location evidence="1">Secreted</location>
    </subcellularLocation>
</comment>
<evidence type="ECO:0000259" key="10">
    <source>
        <dbReference type="PROSITE" id="PS50157"/>
    </source>
</evidence>
<evidence type="ECO:0000313" key="11">
    <source>
        <dbReference type="EMBL" id="OXU28925.1"/>
    </source>
</evidence>
<dbReference type="GO" id="GO:0043565">
    <property type="term" value="F:sequence-specific DNA binding"/>
    <property type="evidence" value="ECO:0007669"/>
    <property type="project" value="UniProtKB-ARBA"/>
</dbReference>
<feature type="domain" description="C2H2-type" evidence="10">
    <location>
        <begin position="204"/>
        <end position="226"/>
    </location>
</feature>
<keyword evidence="7" id="KW-1015">Disulfide bond</keyword>
<dbReference type="Gene3D" id="3.30.160.60">
    <property type="entry name" value="Classic Zinc Finger"/>
    <property type="match status" value="3"/>
</dbReference>
<dbReference type="PROSITE" id="PS50157">
    <property type="entry name" value="ZINC_FINGER_C2H2_2"/>
    <property type="match status" value="3"/>
</dbReference>
<evidence type="ECO:0000313" key="12">
    <source>
        <dbReference type="Proteomes" id="UP000215335"/>
    </source>
</evidence>
<dbReference type="Pfam" id="PF00096">
    <property type="entry name" value="zf-C2H2"/>
    <property type="match status" value="2"/>
</dbReference>
<evidence type="ECO:0000256" key="4">
    <source>
        <dbReference type="ARBA" id="ARBA00022737"/>
    </source>
</evidence>
<dbReference type="GO" id="GO:0003682">
    <property type="term" value="F:chromatin binding"/>
    <property type="evidence" value="ECO:0007669"/>
    <property type="project" value="UniProtKB-ARBA"/>
</dbReference>
<dbReference type="InterPro" id="IPR002413">
    <property type="entry name" value="V5_allergen-like"/>
</dbReference>
<dbReference type="EMBL" id="NNAY01000357">
    <property type="protein sequence ID" value="OXU28925.1"/>
    <property type="molecule type" value="Genomic_DNA"/>
</dbReference>
<dbReference type="FunFam" id="3.30.160.60:FF:001527">
    <property type="entry name" value="Zinc finger protein"/>
    <property type="match status" value="1"/>
</dbReference>
<dbReference type="InterPro" id="IPR013087">
    <property type="entry name" value="Znf_C2H2_type"/>
</dbReference>
<keyword evidence="4" id="KW-0677">Repeat</keyword>
<reference evidence="11 12" key="1">
    <citation type="journal article" date="2017" name="Curr. Biol.">
        <title>The Evolution of Venom by Co-option of Single-Copy Genes.</title>
        <authorList>
            <person name="Martinson E.O."/>
            <person name="Mrinalini"/>
            <person name="Kelkar Y.D."/>
            <person name="Chang C.H."/>
            <person name="Werren J.H."/>
        </authorList>
    </citation>
    <scope>NUCLEOTIDE SEQUENCE [LARGE SCALE GENOMIC DNA]</scope>
    <source>
        <strain evidence="11 12">Alberta</strain>
        <tissue evidence="11">Whole body</tissue>
    </source>
</reference>
<sequence length="1437" mass="161050">MSPSEYHKSAEFRPWSDEMTSPMTSPASSPSTSRSSSPFTRSRSSFSIENLLRPEPAIVRLQRNLFSGSGSDTESQRSESVGSAEDYGRYQVAYQIPPVIYPAGYYPSPMQVDYAPLTCDFQQAVQRLRAQEAQVKQARRSRPKKFKCDYPGCPNTFSNKGQLKGHFRIHTGERPYKCETCGKDFTRNEELTRHKRIHLNLKPYECNHCGKAFGRKDHLKKHMKTHERALLVEAERNYAAAFHMAAAAGYHPYQLSIFAIALFNVSFSVRASNYCKLTCDDGQRHTMCMYPNNTPSPTCTKVISTGLTSQEKNNIVKLHNKLRQHVAEGREKRGKPGPQPAAKNMPNLQWDSELEIIAQRWANQCHFDHDCCNVDRFDVGQNLAKEINSADDSDMESLVQSWYDEVEVFDAREVSSFKDGENKYGEDIGHYTQLVWAKSTKIGCGLIKYRENGDFITYLVCNYGEAENSDNCCCPPMPGPTEPCPPPVPESDLDKKYFHEVGAEMVGNQLIIRMEKDKTKKNKKKAAWEPPCDCDVIEIKRPTSTKPPRIVNGGDNNQILFRIHSKSHLNKKEDPNYKPQAIAYKINRSGTDSSDRSRKITVYPQLGGPVSQEVYTDHISEGEHDVYLLRVKKKNDAVEGGNKRNLEVELRTPKPPLKPVAAPVVPQPVKSSEAVAQERKDKDAGGEGAKVLVIVAVAVVNFSSATDYCNIKSCNGKAHTACTYQSTKPSSRCGAYQGSGLTQLERTNILNLHNQLRRKVASGNEKRGKPGPQPAAKSMPKMEWDNELATVAQRWANQCTWGHDSCRDVPRFKVGQNIAYRGTTGSVSSINVLTMVNSWYNEVKDFNKNEVKSFNNGKVSMIGHYTQMLWANSTKLGCGAMKYKVGKYNKFYLVCNYGPVGNIWNQPVYQTLYVESSDSGIRHELFAKMVRKGLVQLFVIVLVLVGFSRAENNVYCKLRTCRGLPHTACTYSSALSSFFSGRNKNIIKSGLTNEEKQKVVDLHNELRQKVAKGQETKGSPGPQPPARHMPDVEWDDELANLAQKWANQCKFAHDTCRDVKRFKVGQNIAIIGTTGDVDRLKLEDLVLMWYNEVEHFDKNNVGRFSGRGANGNAVGHYTQMLWAQTTKIGCGAVKYKDGDFNRFFLVCNYGPAGNYIGNMDRKIKVALLAVLAVSLEFYSAAAQYCDIPSCGDRQTLCRFPDSRPSTTCTKFQGSGLSSAEKRDILNLHNQLRRNVASGKENRGSPGPQPAAKYMPNLQWDNEIAAVAQRWADQCTWHHDTCRNVARFSVGQNIAWKGTTGKVNSIVVTDMVQSWYDEVKYFSRNQVATAMELTDNRSGITPNWSGLRLPTLAAGLRSTSMDSTTDSSLYAITGLPAIISDNHCIKLPNFKTTANLTFPNLKIELSFLAVIAVSLEFSNTVDYFCDKIVIAARFFENF</sequence>
<protein>
    <recommendedName>
        <fullName evidence="10">C2H2-type domain-containing protein</fullName>
    </recommendedName>
</protein>
<accession>A0A232FE23</accession>
<evidence type="ECO:0000256" key="2">
    <source>
        <dbReference type="ARBA" id="ARBA00022525"/>
    </source>
</evidence>
<dbReference type="PROSITE" id="PS01010">
    <property type="entry name" value="CRISP_2"/>
    <property type="match status" value="2"/>
</dbReference>
<keyword evidence="2" id="KW-0964">Secreted</keyword>
<evidence type="ECO:0000256" key="1">
    <source>
        <dbReference type="ARBA" id="ARBA00004613"/>
    </source>
</evidence>
<keyword evidence="12" id="KW-1185">Reference proteome</keyword>
<evidence type="ECO:0000256" key="3">
    <source>
        <dbReference type="ARBA" id="ARBA00022723"/>
    </source>
</evidence>
<organism evidence="11 12">
    <name type="scientific">Trichomalopsis sarcophagae</name>
    <dbReference type="NCBI Taxonomy" id="543379"/>
    <lineage>
        <taxon>Eukaryota</taxon>
        <taxon>Metazoa</taxon>
        <taxon>Ecdysozoa</taxon>
        <taxon>Arthropoda</taxon>
        <taxon>Hexapoda</taxon>
        <taxon>Insecta</taxon>
        <taxon>Pterygota</taxon>
        <taxon>Neoptera</taxon>
        <taxon>Endopterygota</taxon>
        <taxon>Hymenoptera</taxon>
        <taxon>Apocrita</taxon>
        <taxon>Proctotrupomorpha</taxon>
        <taxon>Chalcidoidea</taxon>
        <taxon>Pteromalidae</taxon>
        <taxon>Pteromalinae</taxon>
        <taxon>Trichomalopsis</taxon>
    </lineage>
</organism>
<dbReference type="GO" id="GO:0040029">
    <property type="term" value="P:epigenetic regulation of gene expression"/>
    <property type="evidence" value="ECO:0007669"/>
    <property type="project" value="UniProtKB-ARBA"/>
</dbReference>
<dbReference type="Proteomes" id="UP000215335">
    <property type="component" value="Unassembled WGS sequence"/>
</dbReference>
<dbReference type="InterPro" id="IPR001283">
    <property type="entry name" value="CRISP-related"/>
</dbReference>
<dbReference type="Gene3D" id="3.40.33.10">
    <property type="entry name" value="CAP"/>
    <property type="match status" value="4"/>
</dbReference>
<evidence type="ECO:0000256" key="5">
    <source>
        <dbReference type="ARBA" id="ARBA00022771"/>
    </source>
</evidence>
<dbReference type="InterPro" id="IPR035940">
    <property type="entry name" value="CAP_sf"/>
</dbReference>
<dbReference type="SMART" id="SM00198">
    <property type="entry name" value="SCP"/>
    <property type="match status" value="4"/>
</dbReference>
<dbReference type="SUPFAM" id="SSF55797">
    <property type="entry name" value="PR-1-like"/>
    <property type="match status" value="4"/>
</dbReference>
<feature type="region of interest" description="Disordered" evidence="9">
    <location>
        <begin position="759"/>
        <end position="780"/>
    </location>
</feature>
<dbReference type="PROSITE" id="PS01009">
    <property type="entry name" value="CRISP_1"/>
    <property type="match status" value="3"/>
</dbReference>
<dbReference type="STRING" id="543379.A0A232FE23"/>
<dbReference type="PRINTS" id="PR00837">
    <property type="entry name" value="V5TPXLIKE"/>
</dbReference>
<dbReference type="PANTHER" id="PTHR10334">
    <property type="entry name" value="CYSTEINE-RICH SECRETORY PROTEIN-RELATED"/>
    <property type="match status" value="1"/>
</dbReference>
<feature type="compositionally biased region" description="Basic and acidic residues" evidence="9">
    <location>
        <begin position="1"/>
        <end position="16"/>
    </location>
</feature>
<evidence type="ECO:0000256" key="9">
    <source>
        <dbReference type="SAM" id="MobiDB-lite"/>
    </source>
</evidence>
<dbReference type="GO" id="GO:0000785">
    <property type="term" value="C:chromatin"/>
    <property type="evidence" value="ECO:0007669"/>
    <property type="project" value="UniProtKB-ARBA"/>
</dbReference>
<dbReference type="FunFam" id="3.30.160.60:FF:000690">
    <property type="entry name" value="Zinc finger protein 354C"/>
    <property type="match status" value="1"/>
</dbReference>
<keyword evidence="5 8" id="KW-0863">Zinc-finger</keyword>
<keyword evidence="3" id="KW-0479">Metal-binding</keyword>
<evidence type="ECO:0000256" key="7">
    <source>
        <dbReference type="ARBA" id="ARBA00023157"/>
    </source>
</evidence>
<dbReference type="GO" id="GO:0008270">
    <property type="term" value="F:zinc ion binding"/>
    <property type="evidence" value="ECO:0007669"/>
    <property type="project" value="UniProtKB-KW"/>
</dbReference>
<feature type="region of interest" description="Disordered" evidence="9">
    <location>
        <begin position="1"/>
        <end position="46"/>
    </location>
</feature>
<feature type="domain" description="C2H2-type" evidence="10">
    <location>
        <begin position="176"/>
        <end position="203"/>
    </location>
</feature>
<dbReference type="Pfam" id="PF00188">
    <property type="entry name" value="CAP"/>
    <property type="match status" value="4"/>
</dbReference>
<dbReference type="CDD" id="cd05380">
    <property type="entry name" value="CAP_euk"/>
    <property type="match status" value="4"/>
</dbReference>
<gene>
    <name evidence="11" type="ORF">TSAR_007430</name>
</gene>
<comment type="caution">
    <text evidence="11">The sequence shown here is derived from an EMBL/GenBank/DDBJ whole genome shotgun (WGS) entry which is preliminary data.</text>
</comment>
<dbReference type="PROSITE" id="PS00028">
    <property type="entry name" value="ZINC_FINGER_C2H2_1"/>
    <property type="match status" value="3"/>
</dbReference>
<dbReference type="SMART" id="SM00355">
    <property type="entry name" value="ZnF_C2H2"/>
    <property type="match status" value="3"/>
</dbReference>
<feature type="compositionally biased region" description="Low complexity" evidence="9">
    <location>
        <begin position="659"/>
        <end position="670"/>
    </location>
</feature>
<proteinExistence type="predicted"/>
<evidence type="ECO:0000256" key="8">
    <source>
        <dbReference type="PROSITE-ProRule" id="PRU00042"/>
    </source>
</evidence>
<evidence type="ECO:0000256" key="6">
    <source>
        <dbReference type="ARBA" id="ARBA00022833"/>
    </source>
</evidence>